<evidence type="ECO:0000256" key="8">
    <source>
        <dbReference type="ARBA" id="ARBA00022475"/>
    </source>
</evidence>
<accession>A0A0A6PJJ1</accession>
<dbReference type="PANTHER" id="PTHR46382">
    <property type="entry name" value="PHOSPHATIDATE CYTIDYLYLTRANSFERASE"/>
    <property type="match status" value="1"/>
</dbReference>
<evidence type="ECO:0000256" key="4">
    <source>
        <dbReference type="ARBA" id="ARBA00005189"/>
    </source>
</evidence>
<comment type="pathway">
    <text evidence="3 18">Phospholipid metabolism; CDP-diacylglycerol biosynthesis; CDP-diacylglycerol from sn-glycerol 3-phosphate: step 3/3.</text>
</comment>
<feature type="transmembrane region" description="Helical" evidence="19">
    <location>
        <begin position="76"/>
        <end position="99"/>
    </location>
</feature>
<dbReference type="InterPro" id="IPR000374">
    <property type="entry name" value="PC_trans"/>
</dbReference>
<keyword evidence="11 18" id="KW-0812">Transmembrane</keyword>
<feature type="transmembrane region" description="Helical" evidence="19">
    <location>
        <begin position="111"/>
        <end position="131"/>
    </location>
</feature>
<keyword evidence="8" id="KW-1003">Cell membrane</keyword>
<dbReference type="UniPathway" id="UPA00557">
    <property type="reaction ID" value="UER00614"/>
</dbReference>
<evidence type="ECO:0000256" key="10">
    <source>
        <dbReference type="ARBA" id="ARBA00022679"/>
    </source>
</evidence>
<evidence type="ECO:0000256" key="11">
    <source>
        <dbReference type="ARBA" id="ARBA00022692"/>
    </source>
</evidence>
<evidence type="ECO:0000256" key="3">
    <source>
        <dbReference type="ARBA" id="ARBA00005119"/>
    </source>
</evidence>
<evidence type="ECO:0000256" key="2">
    <source>
        <dbReference type="ARBA" id="ARBA00004651"/>
    </source>
</evidence>
<evidence type="ECO:0000313" key="20">
    <source>
        <dbReference type="EMBL" id="KHD06535.1"/>
    </source>
</evidence>
<dbReference type="EMBL" id="JSZA02000100">
    <property type="protein sequence ID" value="KHD06535.1"/>
    <property type="molecule type" value="Genomic_DNA"/>
</dbReference>
<keyword evidence="21" id="KW-1185">Reference proteome</keyword>
<evidence type="ECO:0000313" key="21">
    <source>
        <dbReference type="Proteomes" id="UP000030428"/>
    </source>
</evidence>
<dbReference type="GO" id="GO:0004605">
    <property type="term" value="F:phosphatidate cytidylyltransferase activity"/>
    <property type="evidence" value="ECO:0007669"/>
    <property type="project" value="UniProtKB-EC"/>
</dbReference>
<feature type="transmembrane region" description="Helical" evidence="19">
    <location>
        <begin position="6"/>
        <end position="39"/>
    </location>
</feature>
<keyword evidence="12 18" id="KW-0548">Nucleotidyltransferase</keyword>
<comment type="subcellular location">
    <subcellularLocation>
        <location evidence="2">Cell membrane</location>
        <topology evidence="2">Multi-pass membrane protein</topology>
    </subcellularLocation>
</comment>
<name>A0A0A6PJJ1_9GAMM</name>
<comment type="caution">
    <text evidence="20">The sequence shown here is derived from an EMBL/GenBank/DDBJ whole genome shotgun (WGS) entry which is preliminary data.</text>
</comment>
<evidence type="ECO:0000256" key="9">
    <source>
        <dbReference type="ARBA" id="ARBA00022516"/>
    </source>
</evidence>
<keyword evidence="17" id="KW-1208">Phospholipid metabolism</keyword>
<evidence type="ECO:0000256" key="16">
    <source>
        <dbReference type="ARBA" id="ARBA00023209"/>
    </source>
</evidence>
<evidence type="ECO:0000256" key="7">
    <source>
        <dbReference type="ARBA" id="ARBA00019373"/>
    </source>
</evidence>
<evidence type="ECO:0000256" key="17">
    <source>
        <dbReference type="ARBA" id="ARBA00023264"/>
    </source>
</evidence>
<keyword evidence="15 19" id="KW-0472">Membrane</keyword>
<dbReference type="GO" id="GO:0005886">
    <property type="term" value="C:plasma membrane"/>
    <property type="evidence" value="ECO:0007669"/>
    <property type="project" value="UniProtKB-SubCell"/>
</dbReference>
<dbReference type="GO" id="GO:0016024">
    <property type="term" value="P:CDP-diacylglycerol biosynthetic process"/>
    <property type="evidence" value="ECO:0007669"/>
    <property type="project" value="UniProtKB-UniPathway"/>
</dbReference>
<reference evidence="20 21" key="1">
    <citation type="journal article" date="2016" name="Front. Microbiol.">
        <title>Single-Cell (Meta-)Genomics of a Dimorphic Candidatus Thiomargarita nelsonii Reveals Genomic Plasticity.</title>
        <authorList>
            <person name="Flood B.E."/>
            <person name="Fliss P."/>
            <person name="Jones D.S."/>
            <person name="Dick G.J."/>
            <person name="Jain S."/>
            <person name="Kaster A.K."/>
            <person name="Winkel M."/>
            <person name="Mussmann M."/>
            <person name="Bailey J."/>
        </authorList>
    </citation>
    <scope>NUCLEOTIDE SEQUENCE [LARGE SCALE GENOMIC DNA]</scope>
    <source>
        <strain evidence="20">Hydrate Ridge</strain>
    </source>
</reference>
<evidence type="ECO:0000256" key="1">
    <source>
        <dbReference type="ARBA" id="ARBA00001698"/>
    </source>
</evidence>
<protein>
    <recommendedName>
        <fullName evidence="7 18">Phosphatidate cytidylyltransferase</fullName>
        <ecNumber evidence="6 18">2.7.7.41</ecNumber>
    </recommendedName>
</protein>
<feature type="transmembrane region" description="Helical" evidence="19">
    <location>
        <begin position="202"/>
        <end position="223"/>
    </location>
</feature>
<comment type="similarity">
    <text evidence="5 18">Belongs to the CDS family.</text>
</comment>
<evidence type="ECO:0000256" key="19">
    <source>
        <dbReference type="SAM" id="Phobius"/>
    </source>
</evidence>
<evidence type="ECO:0000256" key="6">
    <source>
        <dbReference type="ARBA" id="ARBA00012487"/>
    </source>
</evidence>
<sequence length="271" mass="30152">MLKQRLLTAIILIPLIVWILSLSTQIVAYVFMSIVVLGAWEWAGLCGIKRNLYALVVALVLLMLYWLWQQQSTGELYIYILLLAGCLWWLLALYWVLRYQQGQSLVPTSPFIKALLGFFILLPAWMALLILHKAYGWHSVVFLLVLIWAADSGAYFAGRRWGARKLADKISPGKTWEGVAGALVMSSVVSLAYGLSMPLITSFFLFMLLCLLTVLASILGDLLESLFKRQMNIKDSGQILPGHGGILDRVDSLTSAAPIFVTGLILLGSLF</sequence>
<proteinExistence type="inferred from homology"/>
<dbReference type="AlphaFoldDB" id="A0A0A6PJJ1"/>
<evidence type="ECO:0000256" key="15">
    <source>
        <dbReference type="ARBA" id="ARBA00023136"/>
    </source>
</evidence>
<dbReference type="PANTHER" id="PTHR46382:SF1">
    <property type="entry name" value="PHOSPHATIDATE CYTIDYLYLTRANSFERASE"/>
    <property type="match status" value="1"/>
</dbReference>
<evidence type="ECO:0000256" key="5">
    <source>
        <dbReference type="ARBA" id="ARBA00010185"/>
    </source>
</evidence>
<dbReference type="Proteomes" id="UP000030428">
    <property type="component" value="Unassembled WGS sequence"/>
</dbReference>
<evidence type="ECO:0000256" key="12">
    <source>
        <dbReference type="ARBA" id="ARBA00022695"/>
    </source>
</evidence>
<feature type="transmembrane region" description="Helical" evidence="19">
    <location>
        <begin position="51"/>
        <end position="70"/>
    </location>
</feature>
<keyword evidence="13 19" id="KW-1133">Transmembrane helix</keyword>
<keyword evidence="14" id="KW-0443">Lipid metabolism</keyword>
<keyword evidence="9" id="KW-0444">Lipid biosynthesis</keyword>
<dbReference type="PROSITE" id="PS01315">
    <property type="entry name" value="CDS"/>
    <property type="match status" value="1"/>
</dbReference>
<evidence type="ECO:0000256" key="18">
    <source>
        <dbReference type="RuleBase" id="RU003938"/>
    </source>
</evidence>
<evidence type="ECO:0000256" key="13">
    <source>
        <dbReference type="ARBA" id="ARBA00022989"/>
    </source>
</evidence>
<feature type="transmembrane region" description="Helical" evidence="19">
    <location>
        <begin position="137"/>
        <end position="157"/>
    </location>
</feature>
<evidence type="ECO:0000256" key="14">
    <source>
        <dbReference type="ARBA" id="ARBA00023098"/>
    </source>
</evidence>
<comment type="pathway">
    <text evidence="4">Lipid metabolism.</text>
</comment>
<comment type="catalytic activity">
    <reaction evidence="1 18">
        <text>a 1,2-diacyl-sn-glycero-3-phosphate + CTP + H(+) = a CDP-1,2-diacyl-sn-glycerol + diphosphate</text>
        <dbReference type="Rhea" id="RHEA:16229"/>
        <dbReference type="ChEBI" id="CHEBI:15378"/>
        <dbReference type="ChEBI" id="CHEBI:33019"/>
        <dbReference type="ChEBI" id="CHEBI:37563"/>
        <dbReference type="ChEBI" id="CHEBI:58332"/>
        <dbReference type="ChEBI" id="CHEBI:58608"/>
        <dbReference type="EC" id="2.7.7.41"/>
    </reaction>
</comment>
<keyword evidence="10 18" id="KW-0808">Transferase</keyword>
<keyword evidence="16" id="KW-0594">Phospholipid biosynthesis</keyword>
<dbReference type="EC" id="2.7.7.41" evidence="6 18"/>
<organism evidence="20 21">
    <name type="scientific">Candidatus Thiomargarita nelsonii</name>
    <dbReference type="NCBI Taxonomy" id="1003181"/>
    <lineage>
        <taxon>Bacteria</taxon>
        <taxon>Pseudomonadati</taxon>
        <taxon>Pseudomonadota</taxon>
        <taxon>Gammaproteobacteria</taxon>
        <taxon>Thiotrichales</taxon>
        <taxon>Thiotrichaceae</taxon>
        <taxon>Thiomargarita</taxon>
    </lineage>
</organism>
<gene>
    <name evidence="20" type="ORF">PN36_21990</name>
</gene>
<dbReference type="Pfam" id="PF01148">
    <property type="entry name" value="CTP_transf_1"/>
    <property type="match status" value="1"/>
</dbReference>
<feature type="transmembrane region" description="Helical" evidence="19">
    <location>
        <begin position="178"/>
        <end position="196"/>
    </location>
</feature>